<dbReference type="GeneID" id="91988302"/>
<dbReference type="EMBL" id="ATAM02000002">
    <property type="protein sequence ID" value="KAL0254065.1"/>
    <property type="molecule type" value="Genomic_DNA"/>
</dbReference>
<accession>A0ABR3C0A0</accession>
<comment type="caution">
    <text evidence="2">The sequence shown here is derived from an EMBL/GenBank/DDBJ whole genome shotgun (WGS) entry which is preliminary data.</text>
</comment>
<evidence type="ECO:0000313" key="3">
    <source>
        <dbReference type="Proteomes" id="UP000054399"/>
    </source>
</evidence>
<proteinExistence type="predicted"/>
<sequence>MRCGGILRNGIKRVSSRQPGGRDVGHRTHARALYGGRLSRGLLSLLLTPRFPHSLHFGYLPSQRPTSVSRPPRNLGTEVSGNGYHKLWCMEPLYHYIVQEHYATRNPDGRGINDRSATNHQPSGHAGKRKTRRANDIFFKTPLDPHLVSREAGRSETDKRFKASHLPVGSLIYPSSWAYSAE</sequence>
<evidence type="ECO:0000256" key="1">
    <source>
        <dbReference type="SAM" id="MobiDB-lite"/>
    </source>
</evidence>
<dbReference type="Proteomes" id="UP000054399">
    <property type="component" value="Unassembled WGS sequence"/>
</dbReference>
<name>A0ABR3C0A0_9TREE</name>
<reference evidence="2 3" key="2">
    <citation type="submission" date="2024-01" db="EMBL/GenBank/DDBJ databases">
        <title>Comparative genomics of Cryptococcus and Kwoniella reveals pathogenesis evolution and contrasting modes of karyotype evolution via chromosome fusion or intercentromeric recombination.</title>
        <authorList>
            <person name="Coelho M.A."/>
            <person name="David-Palma M."/>
            <person name="Shea T."/>
            <person name="Bowers K."/>
            <person name="Mcginley-Smith S."/>
            <person name="Mohammad A.W."/>
            <person name="Gnirke A."/>
            <person name="Yurkov A.M."/>
            <person name="Nowrousian M."/>
            <person name="Sun S."/>
            <person name="Cuomo C.A."/>
            <person name="Heitman J."/>
        </authorList>
    </citation>
    <scope>NUCLEOTIDE SEQUENCE [LARGE SCALE GENOMIC DNA]</scope>
    <source>
        <strain evidence="2 3">IND107</strain>
    </source>
</reference>
<evidence type="ECO:0000313" key="2">
    <source>
        <dbReference type="EMBL" id="KAL0254065.1"/>
    </source>
</evidence>
<protein>
    <submittedName>
        <fullName evidence="2">Uncharacterized protein</fullName>
    </submittedName>
</protein>
<reference evidence="3" key="1">
    <citation type="submission" date="2015-01" db="EMBL/GenBank/DDBJ databases">
        <title>The Genome Sequence of Cryptococcus gattii MMRL2647.</title>
        <authorList>
            <consortium name="The Broad Institute Genomics Platform"/>
            <person name="Cuomo C."/>
            <person name="Litvintseva A."/>
            <person name="Chen Y."/>
            <person name="Heitman J."/>
            <person name="Sun S."/>
            <person name="Springer D."/>
            <person name="Dromer F."/>
            <person name="Young S."/>
            <person name="Zeng Q."/>
            <person name="Gargeya S."/>
            <person name="Abouelleil A."/>
            <person name="Alvarado L."/>
            <person name="Chapman S.B."/>
            <person name="Gainer-Dewar J."/>
            <person name="Goldberg J."/>
            <person name="Griggs A."/>
            <person name="Gujja S."/>
            <person name="Hansen M."/>
            <person name="Howarth C."/>
            <person name="Imamovic A."/>
            <person name="Larimer J."/>
            <person name="Murphy C."/>
            <person name="Naylor J."/>
            <person name="Pearson M."/>
            <person name="Priest M."/>
            <person name="Roberts A."/>
            <person name="Saif S."/>
            <person name="Shea T."/>
            <person name="Sykes S."/>
            <person name="Wortman J."/>
            <person name="Nusbaum C."/>
            <person name="Birren B."/>
        </authorList>
    </citation>
    <scope>NUCLEOTIDE SEQUENCE [LARGE SCALE GENOMIC DNA]</scope>
    <source>
        <strain evidence="3">IND107</strain>
    </source>
</reference>
<organism evidence="2 3">
    <name type="scientific">Cryptococcus tetragattii IND107</name>
    <dbReference type="NCBI Taxonomy" id="1296105"/>
    <lineage>
        <taxon>Eukaryota</taxon>
        <taxon>Fungi</taxon>
        <taxon>Dikarya</taxon>
        <taxon>Basidiomycota</taxon>
        <taxon>Agaricomycotina</taxon>
        <taxon>Tremellomycetes</taxon>
        <taxon>Tremellales</taxon>
        <taxon>Cryptococcaceae</taxon>
        <taxon>Cryptococcus</taxon>
        <taxon>Cryptococcus gattii species complex</taxon>
    </lineage>
</organism>
<gene>
    <name evidence="2" type="ORF">I308_101444</name>
</gene>
<feature type="region of interest" description="Disordered" evidence="1">
    <location>
        <begin position="107"/>
        <end position="134"/>
    </location>
</feature>
<dbReference type="RefSeq" id="XP_066616286.1">
    <property type="nucleotide sequence ID" value="XM_066756000.1"/>
</dbReference>
<keyword evidence="3" id="KW-1185">Reference proteome</keyword>